<dbReference type="PANTHER" id="PTHR38436:SF1">
    <property type="entry name" value="ESTER CYCLASE"/>
    <property type="match status" value="1"/>
</dbReference>
<dbReference type="OrthoDB" id="9810441at2"/>
<dbReference type="Pfam" id="PF07366">
    <property type="entry name" value="SnoaL"/>
    <property type="match status" value="1"/>
</dbReference>
<evidence type="ECO:0000313" key="2">
    <source>
        <dbReference type="Proteomes" id="UP000202922"/>
    </source>
</evidence>
<reference evidence="2" key="1">
    <citation type="submission" date="2017-05" db="EMBL/GenBank/DDBJ databases">
        <authorList>
            <person name="Rodrigo-Torres L."/>
            <person name="Arahal R. D."/>
            <person name="Lucena T."/>
        </authorList>
    </citation>
    <scope>NUCLEOTIDE SEQUENCE [LARGE SCALE GENOMIC DNA]</scope>
    <source>
        <strain evidence="2">CECT 8621</strain>
    </source>
</reference>
<accession>A0A238JSR5</accession>
<dbReference type="AlphaFoldDB" id="A0A238JSR5"/>
<gene>
    <name evidence="1" type="ORF">COL8621_01080</name>
</gene>
<keyword evidence="2" id="KW-1185">Reference proteome</keyword>
<dbReference type="Gene3D" id="3.10.450.50">
    <property type="match status" value="1"/>
</dbReference>
<protein>
    <submittedName>
        <fullName evidence="1">SnoaL-like polyketide cyclase</fullName>
    </submittedName>
</protein>
<dbReference type="GO" id="GO:0030638">
    <property type="term" value="P:polyketide metabolic process"/>
    <property type="evidence" value="ECO:0007669"/>
    <property type="project" value="InterPro"/>
</dbReference>
<organism evidence="1 2">
    <name type="scientific">Actibacterium lipolyticum</name>
    <dbReference type="NCBI Taxonomy" id="1524263"/>
    <lineage>
        <taxon>Bacteria</taxon>
        <taxon>Pseudomonadati</taxon>
        <taxon>Pseudomonadota</taxon>
        <taxon>Alphaproteobacteria</taxon>
        <taxon>Rhodobacterales</taxon>
        <taxon>Roseobacteraceae</taxon>
        <taxon>Actibacterium</taxon>
    </lineage>
</organism>
<sequence>MTHDEIADLYRGYIACLNSQDWVNLHRYVADDVQHNGKCIGLSGYKSMLVEDFKAIPDLSFNITRLVCEPPMIASGLTFDCTPIGNLFGLPVNGTRVQFEENVFYEFKNGKIQDVWSIIDKAAIAAQI</sequence>
<dbReference type="EMBL" id="FXYE01000001">
    <property type="protein sequence ID" value="SMX33701.1"/>
    <property type="molecule type" value="Genomic_DNA"/>
</dbReference>
<dbReference type="InterPro" id="IPR009959">
    <property type="entry name" value="Cyclase_SnoaL-like"/>
</dbReference>
<proteinExistence type="predicted"/>
<dbReference type="PANTHER" id="PTHR38436">
    <property type="entry name" value="POLYKETIDE CYCLASE SNOAL-LIKE DOMAIN"/>
    <property type="match status" value="1"/>
</dbReference>
<dbReference type="InterPro" id="IPR032710">
    <property type="entry name" value="NTF2-like_dom_sf"/>
</dbReference>
<dbReference type="RefSeq" id="WP_093966238.1">
    <property type="nucleotide sequence ID" value="NZ_FXYE01000001.1"/>
</dbReference>
<name>A0A238JSR5_9RHOB</name>
<dbReference type="SUPFAM" id="SSF54427">
    <property type="entry name" value="NTF2-like"/>
    <property type="match status" value="1"/>
</dbReference>
<evidence type="ECO:0000313" key="1">
    <source>
        <dbReference type="EMBL" id="SMX33701.1"/>
    </source>
</evidence>
<dbReference type="Proteomes" id="UP000202922">
    <property type="component" value="Unassembled WGS sequence"/>
</dbReference>